<feature type="region of interest" description="Disordered" evidence="1">
    <location>
        <begin position="1"/>
        <end position="78"/>
    </location>
</feature>
<accession>A0A9D4HIW7</accession>
<keyword evidence="3" id="KW-1185">Reference proteome</keyword>
<feature type="compositionally biased region" description="Low complexity" evidence="1">
    <location>
        <begin position="8"/>
        <end position="35"/>
    </location>
</feature>
<proteinExistence type="predicted"/>
<name>A0A9D4HIW7_DREPO</name>
<protein>
    <submittedName>
        <fullName evidence="2">Uncharacterized protein</fullName>
    </submittedName>
</protein>
<gene>
    <name evidence="2" type="ORF">DPMN_063769</name>
</gene>
<feature type="compositionally biased region" description="Low complexity" evidence="1">
    <location>
        <begin position="43"/>
        <end position="55"/>
    </location>
</feature>
<sequence length="129" mass="13354">MKARKHAATATKAALQYSSGSTSGSNADSPLSVEPAPSPPVAPLATPATPDVDPASSPPLLPLASPETPASPTPTPPTLLFSHLIPSLRPSEEVYQSIRRRLPWGQIGTATPALAQEAFEERPSSGKLL</sequence>
<dbReference type="AlphaFoldDB" id="A0A9D4HIW7"/>
<reference evidence="2" key="2">
    <citation type="submission" date="2020-11" db="EMBL/GenBank/DDBJ databases">
        <authorList>
            <person name="McCartney M.A."/>
            <person name="Auch B."/>
            <person name="Kono T."/>
            <person name="Mallez S."/>
            <person name="Becker A."/>
            <person name="Gohl D.M."/>
            <person name="Silverstein K.A.T."/>
            <person name="Koren S."/>
            <person name="Bechman K.B."/>
            <person name="Herman A."/>
            <person name="Abrahante J.E."/>
            <person name="Garbe J."/>
        </authorList>
    </citation>
    <scope>NUCLEOTIDE SEQUENCE</scope>
    <source>
        <strain evidence="2">Duluth1</strain>
        <tissue evidence="2">Whole animal</tissue>
    </source>
</reference>
<organism evidence="2 3">
    <name type="scientific">Dreissena polymorpha</name>
    <name type="common">Zebra mussel</name>
    <name type="synonym">Mytilus polymorpha</name>
    <dbReference type="NCBI Taxonomy" id="45954"/>
    <lineage>
        <taxon>Eukaryota</taxon>
        <taxon>Metazoa</taxon>
        <taxon>Spiralia</taxon>
        <taxon>Lophotrochozoa</taxon>
        <taxon>Mollusca</taxon>
        <taxon>Bivalvia</taxon>
        <taxon>Autobranchia</taxon>
        <taxon>Heteroconchia</taxon>
        <taxon>Euheterodonta</taxon>
        <taxon>Imparidentia</taxon>
        <taxon>Neoheterodontei</taxon>
        <taxon>Myida</taxon>
        <taxon>Dreissenoidea</taxon>
        <taxon>Dreissenidae</taxon>
        <taxon>Dreissena</taxon>
    </lineage>
</organism>
<evidence type="ECO:0000313" key="2">
    <source>
        <dbReference type="EMBL" id="KAH3720860.1"/>
    </source>
</evidence>
<reference evidence="2" key="1">
    <citation type="journal article" date="2019" name="bioRxiv">
        <title>The Genome of the Zebra Mussel, Dreissena polymorpha: A Resource for Invasive Species Research.</title>
        <authorList>
            <person name="McCartney M.A."/>
            <person name="Auch B."/>
            <person name="Kono T."/>
            <person name="Mallez S."/>
            <person name="Zhang Y."/>
            <person name="Obille A."/>
            <person name="Becker A."/>
            <person name="Abrahante J.E."/>
            <person name="Garbe J."/>
            <person name="Badalamenti J.P."/>
            <person name="Herman A."/>
            <person name="Mangelson H."/>
            <person name="Liachko I."/>
            <person name="Sullivan S."/>
            <person name="Sone E.D."/>
            <person name="Koren S."/>
            <person name="Silverstein K.A.T."/>
            <person name="Beckman K.B."/>
            <person name="Gohl D.M."/>
        </authorList>
    </citation>
    <scope>NUCLEOTIDE SEQUENCE</scope>
    <source>
        <strain evidence="2">Duluth1</strain>
        <tissue evidence="2">Whole animal</tissue>
    </source>
</reference>
<comment type="caution">
    <text evidence="2">The sequence shown here is derived from an EMBL/GenBank/DDBJ whole genome shotgun (WGS) entry which is preliminary data.</text>
</comment>
<dbReference type="Proteomes" id="UP000828390">
    <property type="component" value="Unassembled WGS sequence"/>
</dbReference>
<evidence type="ECO:0000256" key="1">
    <source>
        <dbReference type="SAM" id="MobiDB-lite"/>
    </source>
</evidence>
<evidence type="ECO:0000313" key="3">
    <source>
        <dbReference type="Proteomes" id="UP000828390"/>
    </source>
</evidence>
<dbReference type="EMBL" id="JAIWYP010000013">
    <property type="protein sequence ID" value="KAH3720860.1"/>
    <property type="molecule type" value="Genomic_DNA"/>
</dbReference>